<accession>A0A2J8HZG8</accession>
<proteinExistence type="inferred from homology"/>
<dbReference type="GO" id="GO:0003677">
    <property type="term" value="F:DNA binding"/>
    <property type="evidence" value="ECO:0007669"/>
    <property type="project" value="UniProtKB-KW"/>
</dbReference>
<dbReference type="InterPro" id="IPR036388">
    <property type="entry name" value="WH-like_DNA-bd_sf"/>
</dbReference>
<dbReference type="Gene3D" id="3.40.190.10">
    <property type="entry name" value="Periplasmic binding protein-like II"/>
    <property type="match status" value="2"/>
</dbReference>
<comment type="caution">
    <text evidence="7">The sequence shown here is derived from an EMBL/GenBank/DDBJ whole genome shotgun (WGS) entry which is preliminary data.</text>
</comment>
<keyword evidence="2" id="KW-0805">Transcription regulation</keyword>
<dbReference type="Proteomes" id="UP000236449">
    <property type="component" value="Unassembled WGS sequence"/>
</dbReference>
<dbReference type="PANTHER" id="PTHR30419:SF8">
    <property type="entry name" value="NITROGEN ASSIMILATION TRANSCRIPTIONAL ACTIVATOR-RELATED"/>
    <property type="match status" value="1"/>
</dbReference>
<sequence length="298" mass="34366">MHKNYRYFLMVAHLGSIKQAAEQLHISQPSLTSAMQKLESDIGVSLFHRRSKGMELTEYGKMLKEHVQQQQEQHNQLLHRLHDMHQREAGKLKLGTGDTWWELFVREAVSQHLKQAPKSSIELEFGNNLSLMHHLVQGEIDLFVGHEIRHLHERCRVQFVPLLQDREAVYVRGDHPLLKRNVQSISEVDASYPLIRVTPDHARHSVVLADHMKSQMGISSDVVRSTYNVDSFSASLDILRSSDAIMPYSSELSAWMMQKGFKTLFIDENKLGNVGIYHKLGCDDEKVLSMIERIRQRV</sequence>
<dbReference type="GO" id="GO:0003700">
    <property type="term" value="F:DNA-binding transcription factor activity"/>
    <property type="evidence" value="ECO:0007669"/>
    <property type="project" value="InterPro"/>
</dbReference>
<evidence type="ECO:0000256" key="3">
    <source>
        <dbReference type="ARBA" id="ARBA00023125"/>
    </source>
</evidence>
<dbReference type="EMBL" id="POSM01000001">
    <property type="protein sequence ID" value="PNI03660.1"/>
    <property type="molecule type" value="Genomic_DNA"/>
</dbReference>
<evidence type="ECO:0000256" key="2">
    <source>
        <dbReference type="ARBA" id="ARBA00023015"/>
    </source>
</evidence>
<dbReference type="SUPFAM" id="SSF46785">
    <property type="entry name" value="Winged helix' DNA-binding domain"/>
    <property type="match status" value="1"/>
</dbReference>
<gene>
    <name evidence="7" type="ORF">C1N32_00650</name>
    <name evidence="6" type="ORF">C1O25_00970</name>
    <name evidence="8" type="ORF">DET48_101161</name>
</gene>
<dbReference type="EMBL" id="POSK01000001">
    <property type="protein sequence ID" value="PNI06557.1"/>
    <property type="molecule type" value="Genomic_DNA"/>
</dbReference>
<dbReference type="PANTHER" id="PTHR30419">
    <property type="entry name" value="HTH-TYPE TRANSCRIPTIONAL REGULATOR YBHD"/>
    <property type="match status" value="1"/>
</dbReference>
<name>A0A2J8HZG8_VIBDI</name>
<dbReference type="GO" id="GO:0005829">
    <property type="term" value="C:cytosol"/>
    <property type="evidence" value="ECO:0007669"/>
    <property type="project" value="TreeGrafter"/>
</dbReference>
<reference evidence="9 10" key="1">
    <citation type="submission" date="2018-01" db="EMBL/GenBank/DDBJ databases">
        <title>Draft genome sequences of six Vibrio diazotrophicus strains isolated from deep-sea sediments of the Baltic Sea.</title>
        <authorList>
            <person name="Castillo D."/>
            <person name="Vandieken V."/>
            <person name="Chiang O."/>
            <person name="Middelboe M."/>
        </authorList>
    </citation>
    <scope>NUCLEOTIDE SEQUENCE [LARGE SCALE GENOMIC DNA]</scope>
    <source>
        <strain evidence="7 9">60.27F</strain>
        <strain evidence="6 10">65.10M</strain>
    </source>
</reference>
<evidence type="ECO:0000256" key="1">
    <source>
        <dbReference type="ARBA" id="ARBA00009437"/>
    </source>
</evidence>
<evidence type="ECO:0000313" key="11">
    <source>
        <dbReference type="Proteomes" id="UP000248729"/>
    </source>
</evidence>
<dbReference type="InterPro" id="IPR050950">
    <property type="entry name" value="HTH-type_LysR_regulators"/>
</dbReference>
<dbReference type="EMBL" id="QLTR01000001">
    <property type="protein sequence ID" value="RAS69586.1"/>
    <property type="molecule type" value="Genomic_DNA"/>
</dbReference>
<dbReference type="InterPro" id="IPR000847">
    <property type="entry name" value="LysR_HTH_N"/>
</dbReference>
<reference evidence="8 11" key="2">
    <citation type="submission" date="2018-06" db="EMBL/GenBank/DDBJ databases">
        <title>Freshwater and sediment microbial communities from various areas in North America, analyzing microbe dynamics in response to fracking.</title>
        <authorList>
            <person name="Lamendella R."/>
        </authorList>
    </citation>
    <scope>NUCLEOTIDE SEQUENCE [LARGE SCALE GENOMIC DNA]</scope>
    <source>
        <strain evidence="8 11">99A</strain>
    </source>
</reference>
<keyword evidence="10" id="KW-1185">Reference proteome</keyword>
<dbReference type="Pfam" id="PF00126">
    <property type="entry name" value="HTH_1"/>
    <property type="match status" value="1"/>
</dbReference>
<protein>
    <submittedName>
        <fullName evidence="7 8">Transcriptional regulator</fullName>
    </submittedName>
</protein>
<dbReference type="InterPro" id="IPR005119">
    <property type="entry name" value="LysR_subst-bd"/>
</dbReference>
<dbReference type="InterPro" id="IPR036390">
    <property type="entry name" value="WH_DNA-bd_sf"/>
</dbReference>
<evidence type="ECO:0000259" key="5">
    <source>
        <dbReference type="PROSITE" id="PS50931"/>
    </source>
</evidence>
<dbReference type="OrthoDB" id="6085176at2"/>
<dbReference type="PRINTS" id="PR00039">
    <property type="entry name" value="HTHLYSR"/>
</dbReference>
<keyword evidence="4" id="KW-0804">Transcription</keyword>
<evidence type="ECO:0000313" key="8">
    <source>
        <dbReference type="EMBL" id="RAS69586.1"/>
    </source>
</evidence>
<evidence type="ECO:0000313" key="9">
    <source>
        <dbReference type="Proteomes" id="UP000236449"/>
    </source>
</evidence>
<dbReference type="PROSITE" id="PS50931">
    <property type="entry name" value="HTH_LYSR"/>
    <property type="match status" value="1"/>
</dbReference>
<dbReference type="SUPFAM" id="SSF53850">
    <property type="entry name" value="Periplasmic binding protein-like II"/>
    <property type="match status" value="1"/>
</dbReference>
<dbReference type="AlphaFoldDB" id="A0A2J8HZG8"/>
<dbReference type="Proteomes" id="UP000236547">
    <property type="component" value="Unassembled WGS sequence"/>
</dbReference>
<dbReference type="FunFam" id="1.10.10.10:FF:000001">
    <property type="entry name" value="LysR family transcriptional regulator"/>
    <property type="match status" value="1"/>
</dbReference>
<evidence type="ECO:0000313" key="10">
    <source>
        <dbReference type="Proteomes" id="UP000236547"/>
    </source>
</evidence>
<organism evidence="7 9">
    <name type="scientific">Vibrio diazotrophicus</name>
    <dbReference type="NCBI Taxonomy" id="685"/>
    <lineage>
        <taxon>Bacteria</taxon>
        <taxon>Pseudomonadati</taxon>
        <taxon>Pseudomonadota</taxon>
        <taxon>Gammaproteobacteria</taxon>
        <taxon>Vibrionales</taxon>
        <taxon>Vibrionaceae</taxon>
        <taxon>Vibrio</taxon>
    </lineage>
</organism>
<dbReference type="Pfam" id="PF03466">
    <property type="entry name" value="LysR_substrate"/>
    <property type="match status" value="1"/>
</dbReference>
<keyword evidence="3" id="KW-0238">DNA-binding</keyword>
<dbReference type="RefSeq" id="WP_102965099.1">
    <property type="nucleotide sequence ID" value="NZ_JBJKCE010000002.1"/>
</dbReference>
<dbReference type="Gene3D" id="1.10.10.10">
    <property type="entry name" value="Winged helix-like DNA-binding domain superfamily/Winged helix DNA-binding domain"/>
    <property type="match status" value="1"/>
</dbReference>
<evidence type="ECO:0000313" key="6">
    <source>
        <dbReference type="EMBL" id="PNI03660.1"/>
    </source>
</evidence>
<feature type="domain" description="HTH lysR-type" evidence="5">
    <location>
        <begin position="6"/>
        <end position="57"/>
    </location>
</feature>
<evidence type="ECO:0000256" key="4">
    <source>
        <dbReference type="ARBA" id="ARBA00023163"/>
    </source>
</evidence>
<evidence type="ECO:0000313" key="7">
    <source>
        <dbReference type="EMBL" id="PNI06557.1"/>
    </source>
</evidence>
<comment type="similarity">
    <text evidence="1">Belongs to the LysR transcriptional regulatory family.</text>
</comment>
<dbReference type="Proteomes" id="UP000248729">
    <property type="component" value="Unassembled WGS sequence"/>
</dbReference>